<reference evidence="1" key="1">
    <citation type="journal article" date="2014" name="Nat. Genet.">
        <title>Genome and transcriptome of the porcine whipworm Trichuris suis.</title>
        <authorList>
            <person name="Jex A.R."/>
            <person name="Nejsum P."/>
            <person name="Schwarz E.M."/>
            <person name="Hu L."/>
            <person name="Young N.D."/>
            <person name="Hall R.S."/>
            <person name="Korhonen P.K."/>
            <person name="Liao S."/>
            <person name="Thamsborg S."/>
            <person name="Xia J."/>
            <person name="Xu P."/>
            <person name="Wang S."/>
            <person name="Scheerlinck J.P."/>
            <person name="Hofmann A."/>
            <person name="Sternberg P.W."/>
            <person name="Wang J."/>
            <person name="Gasser R.B."/>
        </authorList>
    </citation>
    <scope>NUCLEOTIDE SEQUENCE [LARGE SCALE GENOMIC DNA]</scope>
    <source>
        <strain evidence="1">DCEP-RM93F</strain>
    </source>
</reference>
<gene>
    <name evidence="1" type="ORF">M514_21742</name>
</gene>
<dbReference type="EMBL" id="KL367528">
    <property type="protein sequence ID" value="KFD66066.1"/>
    <property type="molecule type" value="Genomic_DNA"/>
</dbReference>
<sequence length="64" mass="7000">MGLIASGYCITDCILQALRPLKSKTDNKEAVLKSNIRTANLVMELQETRVHLPVSNSSTALQTL</sequence>
<accession>A0A085N9C0</accession>
<dbReference type="Proteomes" id="UP000030758">
    <property type="component" value="Unassembled WGS sequence"/>
</dbReference>
<name>A0A085N9C0_9BILA</name>
<evidence type="ECO:0000313" key="1">
    <source>
        <dbReference type="EMBL" id="KFD66066.1"/>
    </source>
</evidence>
<proteinExistence type="predicted"/>
<organism evidence="1">
    <name type="scientific">Trichuris suis</name>
    <name type="common">pig whipworm</name>
    <dbReference type="NCBI Taxonomy" id="68888"/>
    <lineage>
        <taxon>Eukaryota</taxon>
        <taxon>Metazoa</taxon>
        <taxon>Ecdysozoa</taxon>
        <taxon>Nematoda</taxon>
        <taxon>Enoplea</taxon>
        <taxon>Dorylaimia</taxon>
        <taxon>Trichinellida</taxon>
        <taxon>Trichuridae</taxon>
        <taxon>Trichuris</taxon>
    </lineage>
</organism>
<dbReference type="AlphaFoldDB" id="A0A085N9C0"/>
<protein>
    <submittedName>
        <fullName evidence="1">Uncharacterized protein</fullName>
    </submittedName>
</protein>